<dbReference type="OrthoDB" id="162969at2759"/>
<dbReference type="PROSITE" id="PS51253">
    <property type="entry name" value="HTH_CENPB"/>
    <property type="match status" value="1"/>
</dbReference>
<dbReference type="GO" id="GO:0003677">
    <property type="term" value="F:DNA binding"/>
    <property type="evidence" value="ECO:0007669"/>
    <property type="project" value="UniProtKB-KW"/>
</dbReference>
<dbReference type="EMBL" id="KN826466">
    <property type="protein sequence ID" value="KIK78813.1"/>
    <property type="molecule type" value="Genomic_DNA"/>
</dbReference>
<dbReference type="InterPro" id="IPR006600">
    <property type="entry name" value="HTH_CenpB_DNA-bd_dom"/>
</dbReference>
<reference evidence="3 4" key="1">
    <citation type="submission" date="2014-04" db="EMBL/GenBank/DDBJ databases">
        <authorList>
            <consortium name="DOE Joint Genome Institute"/>
            <person name="Kuo A."/>
            <person name="Kohler A."/>
            <person name="Jargeat P."/>
            <person name="Nagy L.G."/>
            <person name="Floudas D."/>
            <person name="Copeland A."/>
            <person name="Barry K.W."/>
            <person name="Cichocki N."/>
            <person name="Veneault-Fourrey C."/>
            <person name="LaButti K."/>
            <person name="Lindquist E.A."/>
            <person name="Lipzen A."/>
            <person name="Lundell T."/>
            <person name="Morin E."/>
            <person name="Murat C."/>
            <person name="Sun H."/>
            <person name="Tunlid A."/>
            <person name="Henrissat B."/>
            <person name="Grigoriev I.V."/>
            <person name="Hibbett D.S."/>
            <person name="Martin F."/>
            <person name="Nordberg H.P."/>
            <person name="Cantor M.N."/>
            <person name="Hua S.X."/>
        </authorList>
    </citation>
    <scope>NUCLEOTIDE SEQUENCE [LARGE SCALE GENOMIC DNA]</scope>
    <source>
        <strain evidence="3 4">Ve08.2h10</strain>
    </source>
</reference>
<organism evidence="3 4">
    <name type="scientific">Paxillus rubicundulus Ve08.2h10</name>
    <dbReference type="NCBI Taxonomy" id="930991"/>
    <lineage>
        <taxon>Eukaryota</taxon>
        <taxon>Fungi</taxon>
        <taxon>Dikarya</taxon>
        <taxon>Basidiomycota</taxon>
        <taxon>Agaricomycotina</taxon>
        <taxon>Agaricomycetes</taxon>
        <taxon>Agaricomycetidae</taxon>
        <taxon>Boletales</taxon>
        <taxon>Paxilineae</taxon>
        <taxon>Paxillaceae</taxon>
        <taxon>Paxillus</taxon>
    </lineage>
</organism>
<evidence type="ECO:0000313" key="3">
    <source>
        <dbReference type="EMBL" id="KIK78813.1"/>
    </source>
</evidence>
<proteinExistence type="predicted"/>
<keyword evidence="1" id="KW-0238">DNA-binding</keyword>
<keyword evidence="4" id="KW-1185">Reference proteome</keyword>
<dbReference type="InParanoid" id="A0A0D0CTR1"/>
<dbReference type="Proteomes" id="UP000054538">
    <property type="component" value="Unassembled WGS sequence"/>
</dbReference>
<dbReference type="Gene3D" id="1.10.10.60">
    <property type="entry name" value="Homeodomain-like"/>
    <property type="match status" value="1"/>
</dbReference>
<feature type="domain" description="HTH CENPB-type" evidence="2">
    <location>
        <begin position="13"/>
        <end position="86"/>
    </location>
</feature>
<sequence length="104" mass="12081">MQAWASDTPNAFALKRPQIVTWPDVECALVLWVEDMENKGETVTGLMLREKQRRFEDRFQVPDHEQLLGDSWVQSFCKAYKIHEFQCHGEAASLDQEAVEAERI</sequence>
<reference evidence="4" key="2">
    <citation type="submission" date="2015-01" db="EMBL/GenBank/DDBJ databases">
        <title>Evolutionary Origins and Diversification of the Mycorrhizal Mutualists.</title>
        <authorList>
            <consortium name="DOE Joint Genome Institute"/>
            <consortium name="Mycorrhizal Genomics Consortium"/>
            <person name="Kohler A."/>
            <person name="Kuo A."/>
            <person name="Nagy L.G."/>
            <person name="Floudas D."/>
            <person name="Copeland A."/>
            <person name="Barry K.W."/>
            <person name="Cichocki N."/>
            <person name="Veneault-Fourrey C."/>
            <person name="LaButti K."/>
            <person name="Lindquist E.A."/>
            <person name="Lipzen A."/>
            <person name="Lundell T."/>
            <person name="Morin E."/>
            <person name="Murat C."/>
            <person name="Riley R."/>
            <person name="Ohm R."/>
            <person name="Sun H."/>
            <person name="Tunlid A."/>
            <person name="Henrissat B."/>
            <person name="Grigoriev I.V."/>
            <person name="Hibbett D.S."/>
            <person name="Martin F."/>
        </authorList>
    </citation>
    <scope>NUCLEOTIDE SEQUENCE [LARGE SCALE GENOMIC DNA]</scope>
    <source>
        <strain evidence="4">Ve08.2h10</strain>
    </source>
</reference>
<name>A0A0D0CTR1_9AGAM</name>
<dbReference type="InterPro" id="IPR009057">
    <property type="entry name" value="Homeodomain-like_sf"/>
</dbReference>
<evidence type="ECO:0000259" key="2">
    <source>
        <dbReference type="PROSITE" id="PS51253"/>
    </source>
</evidence>
<dbReference type="HOGENOM" id="CLU_2203296_0_0_1"/>
<dbReference type="AlphaFoldDB" id="A0A0D0CTR1"/>
<dbReference type="SUPFAM" id="SSF46689">
    <property type="entry name" value="Homeodomain-like"/>
    <property type="match status" value="1"/>
</dbReference>
<accession>A0A0D0CTR1</accession>
<evidence type="ECO:0000256" key="1">
    <source>
        <dbReference type="ARBA" id="ARBA00023125"/>
    </source>
</evidence>
<gene>
    <name evidence="3" type="ORF">PAXRUDRAFT_162973</name>
</gene>
<protein>
    <recommendedName>
        <fullName evidence="2">HTH CENPB-type domain-containing protein</fullName>
    </recommendedName>
</protein>
<evidence type="ECO:0000313" key="4">
    <source>
        <dbReference type="Proteomes" id="UP000054538"/>
    </source>
</evidence>
<dbReference type="Pfam" id="PF03221">
    <property type="entry name" value="HTH_Tnp_Tc5"/>
    <property type="match status" value="1"/>
</dbReference>